<accession>A0A0H5R9P2</accession>
<dbReference type="InterPro" id="IPR050052">
    <property type="entry name" value="ATP-dep_Clp_protease_ClpX"/>
</dbReference>
<dbReference type="InterPro" id="IPR004491">
    <property type="entry name" value="HslU"/>
</dbReference>
<evidence type="ECO:0000259" key="5">
    <source>
        <dbReference type="SMART" id="SM00382"/>
    </source>
</evidence>
<dbReference type="NCBIfam" id="TIGR00390">
    <property type="entry name" value="hslU"/>
    <property type="match status" value="1"/>
</dbReference>
<keyword evidence="2" id="KW-0547">Nucleotide-binding</keyword>
<dbReference type="PANTHER" id="PTHR48102">
    <property type="entry name" value="ATP-DEPENDENT CLP PROTEASE ATP-BINDING SUBUNIT CLPX-LIKE, MITOCHONDRIAL-RELATED"/>
    <property type="match status" value="1"/>
</dbReference>
<dbReference type="Pfam" id="PF07724">
    <property type="entry name" value="AAA_2"/>
    <property type="match status" value="1"/>
</dbReference>
<evidence type="ECO:0000256" key="2">
    <source>
        <dbReference type="ARBA" id="ARBA00022741"/>
    </source>
</evidence>
<evidence type="ECO:0000256" key="4">
    <source>
        <dbReference type="ARBA" id="ARBA00023186"/>
    </source>
</evidence>
<dbReference type="InterPro" id="IPR003959">
    <property type="entry name" value="ATPase_AAA_core"/>
</dbReference>
<dbReference type="InterPro" id="IPR003593">
    <property type="entry name" value="AAA+_ATPase"/>
</dbReference>
<dbReference type="SMART" id="SM00382">
    <property type="entry name" value="AAA"/>
    <property type="match status" value="1"/>
</dbReference>
<dbReference type="Gene3D" id="1.10.8.60">
    <property type="match status" value="1"/>
</dbReference>
<dbReference type="EMBL" id="HACM01009960">
    <property type="protein sequence ID" value="CRZ10402.1"/>
    <property type="molecule type" value="Transcribed_RNA"/>
</dbReference>
<comment type="similarity">
    <text evidence="1">Belongs to the ClpX chaperone family. HslU subfamily.</text>
</comment>
<dbReference type="GO" id="GO:0005524">
    <property type="term" value="F:ATP binding"/>
    <property type="evidence" value="ECO:0007669"/>
    <property type="project" value="UniProtKB-KW"/>
</dbReference>
<feature type="domain" description="Clp ATPase C-terminal" evidence="6">
    <location>
        <begin position="375"/>
        <end position="471"/>
    </location>
</feature>
<dbReference type="GO" id="GO:0016887">
    <property type="term" value="F:ATP hydrolysis activity"/>
    <property type="evidence" value="ECO:0007669"/>
    <property type="project" value="InterPro"/>
</dbReference>
<dbReference type="AlphaFoldDB" id="A0A0H5R9P2"/>
<dbReference type="SUPFAM" id="SSF52540">
    <property type="entry name" value="P-loop containing nucleoside triphosphate hydrolases"/>
    <property type="match status" value="1"/>
</dbReference>
<evidence type="ECO:0008006" key="8">
    <source>
        <dbReference type="Google" id="ProtNLM"/>
    </source>
</evidence>
<dbReference type="GO" id="GO:0008233">
    <property type="term" value="F:peptidase activity"/>
    <property type="evidence" value="ECO:0007669"/>
    <property type="project" value="InterPro"/>
</dbReference>
<dbReference type="NCBIfam" id="NF003544">
    <property type="entry name" value="PRK05201.1"/>
    <property type="match status" value="1"/>
</dbReference>
<dbReference type="PANTHER" id="PTHR48102:SF3">
    <property type="entry name" value="ATP-DEPENDENT PROTEASE ATPASE SUBUNIT HSLU"/>
    <property type="match status" value="1"/>
</dbReference>
<proteinExistence type="inferred from homology"/>
<protein>
    <recommendedName>
        <fullName evidence="8">AAA+ ATPase domain-containing protein</fullName>
    </recommendedName>
</protein>
<keyword evidence="3" id="KW-0067">ATP-binding</keyword>
<dbReference type="Gene3D" id="3.40.50.300">
    <property type="entry name" value="P-loop containing nucleotide triphosphate hydrolases"/>
    <property type="match status" value="2"/>
</dbReference>
<reference evidence="7" key="1">
    <citation type="submission" date="2015-04" db="EMBL/GenBank/DDBJ databases">
        <title>The genome sequence of the plant pathogenic Rhizarian Plasmodiophora brassicae reveals insights in its biotrophic life cycle and the origin of chitin synthesis.</title>
        <authorList>
            <person name="Schwelm A."/>
            <person name="Fogelqvist J."/>
            <person name="Knaust A."/>
            <person name="Julke S."/>
            <person name="Lilja T."/>
            <person name="Dhandapani V."/>
            <person name="Bonilla-Rosso G."/>
            <person name="Karlsson M."/>
            <person name="Shevchenko A."/>
            <person name="Choi S.R."/>
            <person name="Kim H.G."/>
            <person name="Park J.Y."/>
            <person name="Lim Y.P."/>
            <person name="Ludwig-Muller J."/>
            <person name="Dixelius C."/>
        </authorList>
    </citation>
    <scope>NUCLEOTIDE SEQUENCE</scope>
    <source>
        <tissue evidence="7">Potato root galls</tissue>
    </source>
</reference>
<dbReference type="InterPro" id="IPR027417">
    <property type="entry name" value="P-loop_NTPase"/>
</dbReference>
<dbReference type="GO" id="GO:0009376">
    <property type="term" value="C:HslUV protease complex"/>
    <property type="evidence" value="ECO:0007669"/>
    <property type="project" value="InterPro"/>
</dbReference>
<name>A0A0H5R9P2_9EUKA</name>
<organism evidence="7">
    <name type="scientific">Spongospora subterranea</name>
    <dbReference type="NCBI Taxonomy" id="70186"/>
    <lineage>
        <taxon>Eukaryota</taxon>
        <taxon>Sar</taxon>
        <taxon>Rhizaria</taxon>
        <taxon>Endomyxa</taxon>
        <taxon>Phytomyxea</taxon>
        <taxon>Plasmodiophorida</taxon>
        <taxon>Plasmodiophoridae</taxon>
        <taxon>Spongospora</taxon>
    </lineage>
</organism>
<evidence type="ECO:0000256" key="1">
    <source>
        <dbReference type="ARBA" id="ARBA00009771"/>
    </source>
</evidence>
<sequence>VHSSLRFGCFKRQGLNRQNWPMIISRICRRATFSSSARASIQQSQTTTISTPVSLDSALKPKEIVQNLERFVVGQADAKQAVAIALRNRWRRMQLSDQMMNEVMPRNILMIGPTGCGKTEIARRLATLAQAPFLKVEATKFTETGFHGRDVDQILRDLIEASIILLRQQRRKVCESQVKEIVDEKILACLAGDNVQHKNAFRKMLREGRLEQQTISVDVPARDIPDKIESSKDQPDIITSIKKLVAKKIVRTDMTVAQARPILQDNESDRLLDTGDLVAEAIKLAERHGIVFIDEIDKICSSRDAHRSSADASAEGVQRDLLPLIEGSVVNTKYGNISTDHILFIASGAFHSCKPSDMLAELQGRLPIRVELKGLEESDLFRILTEPEFSLIKQQVALMKAENVDLSFSDDSVREIARIAASVNRSVENIGARRLHTVIERIVADISFNAPDYDDDQRKIVIDAEYVRERLAPMLTKTDLSKFVL</sequence>
<dbReference type="Pfam" id="PF00004">
    <property type="entry name" value="AAA"/>
    <property type="match status" value="1"/>
</dbReference>
<evidence type="ECO:0000313" key="7">
    <source>
        <dbReference type="EMBL" id="CRZ10402.1"/>
    </source>
</evidence>
<feature type="domain" description="AAA+ ATPase" evidence="5">
    <location>
        <begin position="104"/>
        <end position="376"/>
    </location>
</feature>
<dbReference type="SMART" id="SM01086">
    <property type="entry name" value="ClpB_D2-small"/>
    <property type="match status" value="1"/>
</dbReference>
<dbReference type="InterPro" id="IPR019489">
    <property type="entry name" value="Clp_ATPase_C"/>
</dbReference>
<dbReference type="GO" id="GO:0051603">
    <property type="term" value="P:proteolysis involved in protein catabolic process"/>
    <property type="evidence" value="ECO:0007669"/>
    <property type="project" value="TreeGrafter"/>
</dbReference>
<evidence type="ECO:0000256" key="3">
    <source>
        <dbReference type="ARBA" id="ARBA00022840"/>
    </source>
</evidence>
<keyword evidence="4" id="KW-0143">Chaperone</keyword>
<evidence type="ECO:0000259" key="6">
    <source>
        <dbReference type="SMART" id="SM01086"/>
    </source>
</evidence>
<feature type="non-terminal residue" evidence="7">
    <location>
        <position position="1"/>
    </location>
</feature>